<dbReference type="STRING" id="244447.ENSCSEP00000031530"/>
<evidence type="ECO:0000259" key="1">
    <source>
        <dbReference type="Pfam" id="PF10390"/>
    </source>
</evidence>
<name>A0A3P8X3F9_CYNSE</name>
<protein>
    <recommendedName>
        <fullName evidence="1">RNA polymerase II elongation factor ELL N-terminal domain-containing protein</fullName>
    </recommendedName>
</protein>
<dbReference type="Ensembl" id="ENSCSET00000031940.1">
    <property type="protein sequence ID" value="ENSCSEP00000031530.1"/>
    <property type="gene ID" value="ENSCSEG00000020192.1"/>
</dbReference>
<dbReference type="InterPro" id="IPR019464">
    <property type="entry name" value="ELL_N"/>
</dbReference>
<dbReference type="AlphaFoldDB" id="A0A3P8X3F9"/>
<reference evidence="2 3" key="1">
    <citation type="journal article" date="2014" name="Nat. Genet.">
        <title>Whole-genome sequence of a flatfish provides insights into ZW sex chromosome evolution and adaptation to a benthic lifestyle.</title>
        <authorList>
            <person name="Chen S."/>
            <person name="Zhang G."/>
            <person name="Shao C."/>
            <person name="Huang Q."/>
            <person name="Liu G."/>
            <person name="Zhang P."/>
            <person name="Song W."/>
            <person name="An N."/>
            <person name="Chalopin D."/>
            <person name="Volff J.N."/>
            <person name="Hong Y."/>
            <person name="Li Q."/>
            <person name="Sha Z."/>
            <person name="Zhou H."/>
            <person name="Xie M."/>
            <person name="Yu Q."/>
            <person name="Liu Y."/>
            <person name="Xiang H."/>
            <person name="Wang N."/>
            <person name="Wu K."/>
            <person name="Yang C."/>
            <person name="Zhou Q."/>
            <person name="Liao X."/>
            <person name="Yang L."/>
            <person name="Hu Q."/>
            <person name="Zhang J."/>
            <person name="Meng L."/>
            <person name="Jin L."/>
            <person name="Tian Y."/>
            <person name="Lian J."/>
            <person name="Yang J."/>
            <person name="Miao G."/>
            <person name="Liu S."/>
            <person name="Liang Z."/>
            <person name="Yan F."/>
            <person name="Li Y."/>
            <person name="Sun B."/>
            <person name="Zhang H."/>
            <person name="Zhang J."/>
            <person name="Zhu Y."/>
            <person name="Du M."/>
            <person name="Zhao Y."/>
            <person name="Schartl M."/>
            <person name="Tang Q."/>
            <person name="Wang J."/>
        </authorList>
    </citation>
    <scope>NUCLEOTIDE SEQUENCE</scope>
</reference>
<feature type="domain" description="RNA polymerase II elongation factor ELL N-terminal" evidence="1">
    <location>
        <begin position="6"/>
        <end position="53"/>
    </location>
</feature>
<dbReference type="GO" id="GO:0008023">
    <property type="term" value="C:transcription elongation factor complex"/>
    <property type="evidence" value="ECO:0007669"/>
    <property type="project" value="InterPro"/>
</dbReference>
<evidence type="ECO:0000313" key="2">
    <source>
        <dbReference type="Ensembl" id="ENSCSEP00000031530.1"/>
    </source>
</evidence>
<dbReference type="InParanoid" id="A0A3P8X3F9"/>
<sequence>MAALCEDGRYGLKYGQQSDDRVTVLHVKLTETALKAIESYQNVHRLHCEGGSVVGVGEGGPVGAARCLRPDESLDKHLRPHQYLNPVFST</sequence>
<reference evidence="2" key="3">
    <citation type="submission" date="2025-09" db="UniProtKB">
        <authorList>
            <consortium name="Ensembl"/>
        </authorList>
    </citation>
    <scope>IDENTIFICATION</scope>
</reference>
<proteinExistence type="predicted"/>
<keyword evidence="3" id="KW-1185">Reference proteome</keyword>
<dbReference type="Proteomes" id="UP000265120">
    <property type="component" value="Chromosome 11"/>
</dbReference>
<evidence type="ECO:0000313" key="3">
    <source>
        <dbReference type="Proteomes" id="UP000265120"/>
    </source>
</evidence>
<accession>A0A3P8X3F9</accession>
<reference evidence="2" key="2">
    <citation type="submission" date="2025-08" db="UniProtKB">
        <authorList>
            <consortium name="Ensembl"/>
        </authorList>
    </citation>
    <scope>IDENTIFICATION</scope>
</reference>
<dbReference type="GeneTree" id="ENSGT01030000238433"/>
<organism evidence="2 3">
    <name type="scientific">Cynoglossus semilaevis</name>
    <name type="common">Tongue sole</name>
    <dbReference type="NCBI Taxonomy" id="244447"/>
    <lineage>
        <taxon>Eukaryota</taxon>
        <taxon>Metazoa</taxon>
        <taxon>Chordata</taxon>
        <taxon>Craniata</taxon>
        <taxon>Vertebrata</taxon>
        <taxon>Euteleostomi</taxon>
        <taxon>Actinopterygii</taxon>
        <taxon>Neopterygii</taxon>
        <taxon>Teleostei</taxon>
        <taxon>Neoteleostei</taxon>
        <taxon>Acanthomorphata</taxon>
        <taxon>Carangaria</taxon>
        <taxon>Pleuronectiformes</taxon>
        <taxon>Pleuronectoidei</taxon>
        <taxon>Cynoglossidae</taxon>
        <taxon>Cynoglossinae</taxon>
        <taxon>Cynoglossus</taxon>
    </lineage>
</organism>
<dbReference type="Pfam" id="PF10390">
    <property type="entry name" value="ELL"/>
    <property type="match status" value="1"/>
</dbReference>
<dbReference type="GO" id="GO:0006368">
    <property type="term" value="P:transcription elongation by RNA polymerase II"/>
    <property type="evidence" value="ECO:0007669"/>
    <property type="project" value="InterPro"/>
</dbReference>